<protein>
    <submittedName>
        <fullName evidence="1">Uncharacterized protein</fullName>
    </submittedName>
</protein>
<dbReference type="AlphaFoldDB" id="A0AAD1C2F0"/>
<proteinExistence type="predicted"/>
<evidence type="ECO:0000313" key="2">
    <source>
        <dbReference type="Proteomes" id="UP000218554"/>
    </source>
</evidence>
<gene>
    <name evidence="1" type="ORF">KF707C_38220</name>
</gene>
<keyword evidence="2" id="KW-1185">Reference proteome</keyword>
<reference evidence="1 2" key="2">
    <citation type="journal article" date="2017" name="Int. J. Syst. Evol. Microbiol.">
        <title>Pseudomonas furukawaii sp. nov., a polychlorinated biphenyl-degrading bacterium isolated from biphenyl-contaminated soil in Japan.</title>
        <authorList>
            <person name="Kimura N."/>
            <person name="Watanabe T."/>
            <person name="Suenaga H."/>
            <person name="Fujihara H."/>
            <person name="Futagami T."/>
            <person name="Goto M."/>
            <person name="Hanada S."/>
            <person name="Hirose J."/>
        </authorList>
    </citation>
    <scope>NUCLEOTIDE SEQUENCE [LARGE SCALE GENOMIC DNA]</scope>
    <source>
        <strain evidence="2">DSM 10086 / NBRC 110670 / KF707</strain>
    </source>
</reference>
<sequence>MSGQSPWRAIAAFDPSRHPRLADQARVRAALAALRCSEFV</sequence>
<evidence type="ECO:0000313" key="1">
    <source>
        <dbReference type="EMBL" id="BAU75510.1"/>
    </source>
</evidence>
<dbReference type="KEGG" id="pfuw:KF707C_38220"/>
<organism evidence="1 2">
    <name type="scientific">Metapseudomonas furukawaii</name>
    <name type="common">Pseudomonas furukawaii</name>
    <dbReference type="NCBI Taxonomy" id="1149133"/>
    <lineage>
        <taxon>Bacteria</taxon>
        <taxon>Pseudomonadati</taxon>
        <taxon>Pseudomonadota</taxon>
        <taxon>Gammaproteobacteria</taxon>
        <taxon>Pseudomonadales</taxon>
        <taxon>Pseudomonadaceae</taxon>
        <taxon>Metapseudomonas</taxon>
    </lineage>
</organism>
<reference evidence="2" key="1">
    <citation type="submission" date="2015-05" db="EMBL/GenBank/DDBJ databases">
        <title>Draft genome sequencing of a biphenyl-degrading bacterium, Pseudomonas balearica KF707 (=NBRC110670).</title>
        <authorList>
            <person name="Kimura N."/>
            <person name="Hirose J."/>
            <person name="Watanabe T."/>
            <person name="Suenaga H."/>
            <person name="Fujihara H."/>
            <person name="Noguchi M."/>
            <person name="Hashimoto M."/>
            <person name="Shimodaira J."/>
            <person name="Tsuchikane K."/>
            <person name="Hosoyama A."/>
            <person name="Yamazoe A."/>
            <person name="Fujita N."/>
            <person name="Furukawa K."/>
        </authorList>
    </citation>
    <scope>NUCLEOTIDE SEQUENCE [LARGE SCALE GENOMIC DNA]</scope>
    <source>
        <strain evidence="2">DSM 10086 / NBRC 110670 / KF707</strain>
    </source>
</reference>
<dbReference type="Proteomes" id="UP000218554">
    <property type="component" value="Chromosome"/>
</dbReference>
<name>A0AAD1C2F0_METFU</name>
<dbReference type="EMBL" id="AP014862">
    <property type="protein sequence ID" value="BAU75510.1"/>
    <property type="molecule type" value="Genomic_DNA"/>
</dbReference>
<accession>A0AAD1C2F0</accession>